<feature type="region of interest" description="Disordered" evidence="2">
    <location>
        <begin position="228"/>
        <end position="250"/>
    </location>
</feature>
<sequence length="835" mass="98623">MRRSSTNTSENGKAYIEANARGGLSYAELEDQLFRIKEENAKLKRFSNQQEDRIRQMSTRMIKLTSDANRNSNVRDVITEQTVEDLRHQLMEAQAKNDKLNRKLNLLMSRNRLGMTNSIRSSMTASPVQGDEDEDESIHLDRLQLNDSRRFDTTRLNREDHDTLEQMVHLLRQKVLQQENTIQSLRSENEKHLQSHQKNKDEKESWSRERKTHAETLEKMKEEISRAHNEHRRELDRNTTSQFTPDHTKQYLEIEKELRERRHDIRQLENDLHISQSNLQHAKESNKRLAEEMNTLNHTLRQERKKLAEMEDKKFVADHRPHVSLADDHHDHEKFSSDTQKQLELKFLELQESNAKAAEKNRTLSHKLKEMEAGSRSIVEFKHEMDAQVSTLRHDIENLKRDKENLQKKLNQSDQKNRELTDQLNYLRGEAGCDINEIREAIIFLRIKRANPFDTNTSDKALGTKERYELDLLRKEKAESLMELEKQREAYTLQKRIVDDLKKFNNALRADATHWQQDREQLEKEHGQEILKLEDKLEATNEKYQKLKVGYEALLSKHKKHEKESTKRLNEEREKREASEAERSERERQMEEERRRLEEEEEERLRNEEEEALRREEERLANKEKKKLEKEMRRRAKEKKGEAEATSTPPPETVTDKSIRRKRLNKNAQDANERLAKMGIEYTSDEVIVVVVERLVINHHVMLTKKCHALFVAYEFLGFPADQLETPSLGTEESGTFDYNMINAFPLIEDNERFQLLTMLSSHVYADGNIYFDVFDDEGNRVKQLGTGTINLHQMLDFGGDLIHQDIPIRDLDDEIGHLYISVIAYDAMHSILEH</sequence>
<dbReference type="PANTHER" id="PTHR14240:SF5">
    <property type="entry name" value="RPGRIP1 C-TERMINAL DOMAIN-CONTAINING PROTEIN"/>
    <property type="match status" value="1"/>
</dbReference>
<feature type="coiled-coil region" evidence="1">
    <location>
        <begin position="340"/>
        <end position="430"/>
    </location>
</feature>
<evidence type="ECO:0000313" key="5">
    <source>
        <dbReference type="Proteomes" id="UP000241769"/>
    </source>
</evidence>
<accession>A0A2P6NEC3</accession>
<evidence type="ECO:0000259" key="3">
    <source>
        <dbReference type="Pfam" id="PF18111"/>
    </source>
</evidence>
<feature type="region of interest" description="Disordered" evidence="2">
    <location>
        <begin position="188"/>
        <end position="212"/>
    </location>
</feature>
<feature type="compositionally biased region" description="Basic and acidic residues" evidence="2">
    <location>
        <begin position="562"/>
        <end position="632"/>
    </location>
</feature>
<dbReference type="AlphaFoldDB" id="A0A2P6NEC3"/>
<evidence type="ECO:0000313" key="4">
    <source>
        <dbReference type="EMBL" id="PRP82300.1"/>
    </source>
</evidence>
<dbReference type="InterPro" id="IPR031139">
    <property type="entry name" value="RPGRIP1_fam"/>
</dbReference>
<evidence type="ECO:0000256" key="2">
    <source>
        <dbReference type="SAM" id="MobiDB-lite"/>
    </source>
</evidence>
<dbReference type="InterPro" id="IPR041091">
    <property type="entry name" value="RPGRIP1_C"/>
</dbReference>
<proteinExistence type="predicted"/>
<dbReference type="Proteomes" id="UP000241769">
    <property type="component" value="Unassembled WGS sequence"/>
</dbReference>
<keyword evidence="5" id="KW-1185">Reference proteome</keyword>
<feature type="compositionally biased region" description="Basic and acidic residues" evidence="2">
    <location>
        <begin position="228"/>
        <end position="237"/>
    </location>
</feature>
<dbReference type="OrthoDB" id="2133912at2759"/>
<gene>
    <name evidence="4" type="ORF">PROFUN_10372</name>
</gene>
<evidence type="ECO:0000256" key="1">
    <source>
        <dbReference type="SAM" id="Coils"/>
    </source>
</evidence>
<dbReference type="InParanoid" id="A0A2P6NEC3"/>
<comment type="caution">
    <text evidence="4">The sequence shown here is derived from an EMBL/GenBank/DDBJ whole genome shotgun (WGS) entry which is preliminary data.</text>
</comment>
<name>A0A2P6NEC3_9EUKA</name>
<feature type="domain" description="RPGRIP1 C-terminal" evidence="3">
    <location>
        <begin position="689"/>
        <end position="834"/>
    </location>
</feature>
<dbReference type="PANTHER" id="PTHR14240">
    <property type="entry name" value="RETINITIS PIGMENTOSA GTPASE REGULATOR-INTERACTING PROTEIN"/>
    <property type="match status" value="1"/>
</dbReference>
<dbReference type="InterPro" id="IPR035892">
    <property type="entry name" value="C2_domain_sf"/>
</dbReference>
<feature type="region of interest" description="Disordered" evidence="2">
    <location>
        <begin position="558"/>
        <end position="662"/>
    </location>
</feature>
<organism evidence="4 5">
    <name type="scientific">Planoprotostelium fungivorum</name>
    <dbReference type="NCBI Taxonomy" id="1890364"/>
    <lineage>
        <taxon>Eukaryota</taxon>
        <taxon>Amoebozoa</taxon>
        <taxon>Evosea</taxon>
        <taxon>Variosea</taxon>
        <taxon>Cavosteliida</taxon>
        <taxon>Cavosteliaceae</taxon>
        <taxon>Planoprotostelium</taxon>
    </lineage>
</organism>
<dbReference type="Gene3D" id="2.60.40.150">
    <property type="entry name" value="C2 domain"/>
    <property type="match status" value="1"/>
</dbReference>
<reference evidence="4 5" key="1">
    <citation type="journal article" date="2018" name="Genome Biol. Evol.">
        <title>Multiple Roots of Fruiting Body Formation in Amoebozoa.</title>
        <authorList>
            <person name="Hillmann F."/>
            <person name="Forbes G."/>
            <person name="Novohradska S."/>
            <person name="Ferling I."/>
            <person name="Riege K."/>
            <person name="Groth M."/>
            <person name="Westermann M."/>
            <person name="Marz M."/>
            <person name="Spaller T."/>
            <person name="Winckler T."/>
            <person name="Schaap P."/>
            <person name="Glockner G."/>
        </authorList>
    </citation>
    <scope>NUCLEOTIDE SEQUENCE [LARGE SCALE GENOMIC DNA]</scope>
    <source>
        <strain evidence="4 5">Jena</strain>
    </source>
</reference>
<dbReference type="EMBL" id="MDYQ01000106">
    <property type="protein sequence ID" value="PRP82300.1"/>
    <property type="molecule type" value="Genomic_DNA"/>
</dbReference>
<keyword evidence="1" id="KW-0175">Coiled coil</keyword>
<protein>
    <recommendedName>
        <fullName evidence="3">RPGRIP1 C-terminal domain-containing protein</fullName>
    </recommendedName>
</protein>
<dbReference type="Pfam" id="PF18111">
    <property type="entry name" value="RPGR1_C"/>
    <property type="match status" value="1"/>
</dbReference>
<feature type="coiled-coil region" evidence="1">
    <location>
        <begin position="83"/>
        <end position="110"/>
    </location>
</feature>